<keyword evidence="2" id="KW-1185">Reference proteome</keyword>
<dbReference type="AlphaFoldDB" id="A0A4R0HL45"/>
<proteinExistence type="predicted"/>
<sequence length="181" mass="20121">MPQSGYTIFLNGGYGVGKSSTLEHVGDLLANAGRPFSLMDVDWFHRSWPPADQDNALIEANNIAAVWKSYRSVGPRQLVMCGVISTAADRERYEAAVESPLRMVRLTANADITRKRLRGRYSPSQRSALEWHLERCDEIAARLDAADLDELVIDTGNLGPHEVAERTLRHFGLLDNSPTTN</sequence>
<dbReference type="RefSeq" id="WP_131336160.1">
    <property type="nucleotide sequence ID" value="NZ_SJJZ01000001.1"/>
</dbReference>
<protein>
    <recommendedName>
        <fullName evidence="3">Shikimate kinase</fullName>
    </recommendedName>
</protein>
<gene>
    <name evidence="1" type="ORF">E0H45_09465</name>
</gene>
<dbReference type="InterPro" id="IPR027417">
    <property type="entry name" value="P-loop_NTPase"/>
</dbReference>
<reference evidence="1 2" key="1">
    <citation type="submission" date="2019-02" db="EMBL/GenBank/DDBJ databases">
        <title>Kribbella capetownensis sp. nov. and Kribbella speibonae sp. nov., isolated from soil.</title>
        <authorList>
            <person name="Curtis S.M."/>
            <person name="Norton I."/>
            <person name="Everest G.J."/>
            <person name="Meyers P.R."/>
        </authorList>
    </citation>
    <scope>NUCLEOTIDE SEQUENCE [LARGE SCALE GENOMIC DNA]</scope>
    <source>
        <strain evidence="1 2">KCTC 29219</strain>
    </source>
</reference>
<organism evidence="1 2">
    <name type="scientific">Kribbella soli</name>
    <dbReference type="NCBI Taxonomy" id="1124743"/>
    <lineage>
        <taxon>Bacteria</taxon>
        <taxon>Bacillati</taxon>
        <taxon>Actinomycetota</taxon>
        <taxon>Actinomycetes</taxon>
        <taxon>Propionibacteriales</taxon>
        <taxon>Kribbellaceae</taxon>
        <taxon>Kribbella</taxon>
    </lineage>
</organism>
<dbReference type="EMBL" id="SJJZ01000001">
    <property type="protein sequence ID" value="TCC11481.1"/>
    <property type="molecule type" value="Genomic_DNA"/>
</dbReference>
<comment type="caution">
    <text evidence="1">The sequence shown here is derived from an EMBL/GenBank/DDBJ whole genome shotgun (WGS) entry which is preliminary data.</text>
</comment>
<accession>A0A4R0HL45</accession>
<dbReference type="SUPFAM" id="SSF52540">
    <property type="entry name" value="P-loop containing nucleoside triphosphate hydrolases"/>
    <property type="match status" value="1"/>
</dbReference>
<dbReference type="Gene3D" id="3.40.50.300">
    <property type="entry name" value="P-loop containing nucleotide triphosphate hydrolases"/>
    <property type="match status" value="1"/>
</dbReference>
<dbReference type="OrthoDB" id="7889077at2"/>
<dbReference type="Proteomes" id="UP000292346">
    <property type="component" value="Unassembled WGS sequence"/>
</dbReference>
<evidence type="ECO:0000313" key="1">
    <source>
        <dbReference type="EMBL" id="TCC11481.1"/>
    </source>
</evidence>
<name>A0A4R0HL45_9ACTN</name>
<evidence type="ECO:0000313" key="2">
    <source>
        <dbReference type="Proteomes" id="UP000292346"/>
    </source>
</evidence>
<evidence type="ECO:0008006" key="3">
    <source>
        <dbReference type="Google" id="ProtNLM"/>
    </source>
</evidence>